<keyword evidence="1" id="KW-0812">Transmembrane</keyword>
<keyword evidence="1" id="KW-0472">Membrane</keyword>
<accession>A0A139BQR7</accession>
<dbReference type="Proteomes" id="UP000070578">
    <property type="component" value="Unassembled WGS sequence"/>
</dbReference>
<dbReference type="InterPro" id="IPR021834">
    <property type="entry name" value="DUF3426"/>
</dbReference>
<proteinExistence type="predicted"/>
<dbReference type="EMBL" id="LSLI01000083">
    <property type="protein sequence ID" value="KXS31302.1"/>
    <property type="molecule type" value="Genomic_DNA"/>
</dbReference>
<feature type="transmembrane region" description="Helical" evidence="1">
    <location>
        <begin position="97"/>
        <end position="119"/>
    </location>
</feature>
<comment type="caution">
    <text evidence="3">The sequence shown here is derived from an EMBL/GenBank/DDBJ whole genome shotgun (WGS) entry which is preliminary data.</text>
</comment>
<dbReference type="InterPro" id="IPR011723">
    <property type="entry name" value="Znf/thioredoxin_put"/>
</dbReference>
<evidence type="ECO:0000256" key="1">
    <source>
        <dbReference type="SAM" id="Phobius"/>
    </source>
</evidence>
<reference evidence="3 4" key="1">
    <citation type="submission" date="2016-02" db="EMBL/GenBank/DDBJ databases">
        <authorList>
            <person name="Wen L."/>
            <person name="He K."/>
            <person name="Yang H."/>
        </authorList>
    </citation>
    <scope>NUCLEOTIDE SEQUENCE [LARGE SCALE GENOMIC DNA]</scope>
    <source>
        <strain evidence="3">ShG14-8</strain>
    </source>
</reference>
<dbReference type="NCBIfam" id="TIGR02098">
    <property type="entry name" value="MJ0042_CXXC"/>
    <property type="match status" value="1"/>
</dbReference>
<feature type="domain" description="Zinc finger/thioredoxin putative" evidence="2">
    <location>
        <begin position="5"/>
        <end position="37"/>
    </location>
</feature>
<gene>
    <name evidence="3" type="ORF">AWT59_2562</name>
</gene>
<sequence length="255" mass="28347">MQGTTVCPNCDARFKVTKEQLTAHHGMVRCGNCKQAFDVRANFLPDQLDLQLELPILNEPVPAAGSKLAVLQPMTLAEQVAFVQDDDAGEHQPDQRILPWAIASFFLLLLMCAQTAYFFRIDLAANLPNLKPALMEYCKLLNCTLPLPQHSGLIGIESSELGADPANENQINFETLLHNRAPYAQAFPDLELTLNDSQDKPLARRIFTPADYLPPSQNETAGLQPNLDFSVKLRLDTSDLKPSGYRLVLLYSNNK</sequence>
<evidence type="ECO:0000313" key="3">
    <source>
        <dbReference type="EMBL" id="KXS31302.1"/>
    </source>
</evidence>
<evidence type="ECO:0000313" key="4">
    <source>
        <dbReference type="Proteomes" id="UP000070578"/>
    </source>
</evidence>
<reference evidence="3 4" key="2">
    <citation type="submission" date="2016-03" db="EMBL/GenBank/DDBJ databases">
        <title>New uncultured bacterium of the family Gallionellaceae from acid mine drainage: description and reconstruction of genome based on metagenomic analysis of microbial community.</title>
        <authorList>
            <person name="Kadnikov V."/>
            <person name="Ivasenko D."/>
            <person name="Beletsky A."/>
            <person name="Mardanov A."/>
            <person name="Danilova E."/>
            <person name="Pimenov N."/>
            <person name="Karnachuk O."/>
            <person name="Ravin N."/>
        </authorList>
    </citation>
    <scope>NUCLEOTIDE SEQUENCE [LARGE SCALE GENOMIC DNA]</scope>
    <source>
        <strain evidence="3">ShG14-8</strain>
    </source>
</reference>
<dbReference type="AlphaFoldDB" id="A0A139BQR7"/>
<dbReference type="Pfam" id="PF13717">
    <property type="entry name" value="Zn_ribbon_4"/>
    <property type="match status" value="1"/>
</dbReference>
<name>A0A139BQR7_9PROT</name>
<protein>
    <submittedName>
        <fullName evidence="3">MJ0042 family finger-like protein</fullName>
    </submittedName>
</protein>
<organism evidence="3 4">
    <name type="scientific">Candidatus Gallionella acididurans</name>
    <dbReference type="NCBI Taxonomy" id="1796491"/>
    <lineage>
        <taxon>Bacteria</taxon>
        <taxon>Pseudomonadati</taxon>
        <taxon>Pseudomonadota</taxon>
        <taxon>Betaproteobacteria</taxon>
        <taxon>Nitrosomonadales</taxon>
        <taxon>Gallionellaceae</taxon>
        <taxon>Gallionella</taxon>
    </lineage>
</organism>
<dbReference type="Pfam" id="PF11906">
    <property type="entry name" value="DUF3426"/>
    <property type="match status" value="1"/>
</dbReference>
<evidence type="ECO:0000259" key="2">
    <source>
        <dbReference type="Pfam" id="PF13717"/>
    </source>
</evidence>
<keyword evidence="1" id="KW-1133">Transmembrane helix</keyword>